<reference evidence="3" key="1">
    <citation type="journal article" date="2002" name="Nature">
        <title>The genome sequence and structure of rice chromosome 1.</title>
        <authorList>
            <person name="Sasaki T."/>
            <person name="Matsumoto T."/>
            <person name="Yamamoto K."/>
            <person name="Sakata K."/>
            <person name="Baba T."/>
            <person name="Katayose Y."/>
            <person name="Wu J."/>
            <person name="Niimura Y."/>
            <person name="Cheng Z."/>
            <person name="Nagamura Y."/>
            <person name="Antonio B.A."/>
            <person name="Kanamori H."/>
            <person name="Hosokawa S."/>
            <person name="Masukawa M."/>
            <person name="Arikawa K."/>
            <person name="Chiden Y."/>
            <person name="Hayashi M."/>
            <person name="Okamoto M."/>
            <person name="Ando T."/>
            <person name="Aoki H."/>
            <person name="Arita K."/>
            <person name="Hamada M."/>
            <person name="Harada C."/>
            <person name="Hijishita S."/>
            <person name="Honda M."/>
            <person name="Ichikawa Y."/>
            <person name="Idonuma A."/>
            <person name="Iijima M."/>
            <person name="Ikeda M."/>
            <person name="Ikeno M."/>
            <person name="Itoh S."/>
            <person name="Itoh T."/>
            <person name="Itoh Y."/>
            <person name="Itoh Y."/>
            <person name="Iwabuchi A."/>
            <person name="Kamiya K."/>
            <person name="Karasawa W."/>
            <person name="Katagiri S."/>
            <person name="Kikuta A."/>
            <person name="Kobayashi N."/>
            <person name="Kono I."/>
            <person name="Machita K."/>
            <person name="Maehara T."/>
            <person name="Mizuno H."/>
            <person name="Mizubayashi T."/>
            <person name="Mukai Y."/>
            <person name="Nagasaki H."/>
            <person name="Nakashima M."/>
            <person name="Nakama Y."/>
            <person name="Nakamichi Y."/>
            <person name="Nakamura M."/>
            <person name="Namiki N."/>
            <person name="Negishi M."/>
            <person name="Ohta I."/>
            <person name="Ono N."/>
            <person name="Saji S."/>
            <person name="Sakai K."/>
            <person name="Shibata M."/>
            <person name="Shimokawa T."/>
            <person name="Shomura A."/>
            <person name="Song J."/>
            <person name="Takazaki Y."/>
            <person name="Terasawa K."/>
            <person name="Tsuji K."/>
            <person name="Waki K."/>
            <person name="Yamagata H."/>
            <person name="Yamane H."/>
            <person name="Yoshiki S."/>
            <person name="Yoshihara R."/>
            <person name="Yukawa K."/>
            <person name="Zhong H."/>
            <person name="Iwama H."/>
            <person name="Endo T."/>
            <person name="Ito H."/>
            <person name="Hahn J.H."/>
            <person name="Kim H.I."/>
            <person name="Eun M.Y."/>
            <person name="Yano M."/>
            <person name="Jiang J."/>
            <person name="Gojobori T."/>
        </authorList>
    </citation>
    <scope>NUCLEOTIDE SEQUENCE [LARGE SCALE GENOMIC DNA]</scope>
</reference>
<feature type="compositionally biased region" description="Basic and acidic residues" evidence="1">
    <location>
        <begin position="8"/>
        <end position="18"/>
    </location>
</feature>
<dbReference type="Pfam" id="PF04618">
    <property type="entry name" value="HD-ZIP_N"/>
    <property type="match status" value="1"/>
</dbReference>
<sequence>MSCSAPDSRNRALVDQHPHPTRRHWPSASVTDSSGGSAGRGADEPPSRRGTAPQPQQLCGWNSGGGPFSSSFSPGRGRTAMMVCHDVEMPFLRGINVNRPAPAAETTTVRGATVARRKRSPARPPPTARSPAGSDDENCGGGGGSRVPRLGQGWEQQQ</sequence>
<dbReference type="GO" id="GO:0005634">
    <property type="term" value="C:nucleus"/>
    <property type="evidence" value="ECO:0007669"/>
    <property type="project" value="InterPro"/>
</dbReference>
<dbReference type="Proteomes" id="UP000817658">
    <property type="component" value="Chromosome 1"/>
</dbReference>
<evidence type="ECO:0000256" key="1">
    <source>
        <dbReference type="SAM" id="MobiDB-lite"/>
    </source>
</evidence>
<keyword evidence="3" id="KW-0238">DNA-binding</keyword>
<gene>
    <name evidence="3" type="primary">P0034E02.41</name>
</gene>
<name>Q5VQX6_ORYSJ</name>
<organism evidence="3">
    <name type="scientific">Oryza sativa subsp. japonica</name>
    <name type="common">Rice</name>
    <dbReference type="NCBI Taxonomy" id="39947"/>
    <lineage>
        <taxon>Eukaryota</taxon>
        <taxon>Viridiplantae</taxon>
        <taxon>Streptophyta</taxon>
        <taxon>Embryophyta</taxon>
        <taxon>Tracheophyta</taxon>
        <taxon>Spermatophyta</taxon>
        <taxon>Magnoliopsida</taxon>
        <taxon>Liliopsida</taxon>
        <taxon>Poales</taxon>
        <taxon>Poaceae</taxon>
        <taxon>BOP clade</taxon>
        <taxon>Oryzoideae</taxon>
        <taxon>Oryzeae</taxon>
        <taxon>Oryzinae</taxon>
        <taxon>Oryza</taxon>
        <taxon>Oryza sativa</taxon>
    </lineage>
</organism>
<evidence type="ECO:0000313" key="3">
    <source>
        <dbReference type="EMBL" id="BAD68165.1"/>
    </source>
</evidence>
<protein>
    <submittedName>
        <fullName evidence="3">Homeodomain-leucine zipper transcription factor-like protein</fullName>
    </submittedName>
</protein>
<proteinExistence type="predicted"/>
<evidence type="ECO:0000259" key="2">
    <source>
        <dbReference type="Pfam" id="PF04618"/>
    </source>
</evidence>
<feature type="region of interest" description="Disordered" evidence="1">
    <location>
        <begin position="1"/>
        <end position="77"/>
    </location>
</feature>
<accession>Q5VQX6</accession>
<feature type="domain" description="HD-ZIP protein N-terminal" evidence="2">
    <location>
        <begin position="46"/>
        <end position="104"/>
    </location>
</feature>
<dbReference type="GO" id="GO:0003677">
    <property type="term" value="F:DNA binding"/>
    <property type="evidence" value="ECO:0007669"/>
    <property type="project" value="UniProtKB-KW"/>
</dbReference>
<feature type="region of interest" description="Disordered" evidence="1">
    <location>
        <begin position="97"/>
        <end position="158"/>
    </location>
</feature>
<feature type="compositionally biased region" description="Low complexity" evidence="1">
    <location>
        <begin position="68"/>
        <end position="77"/>
    </location>
</feature>
<dbReference type="InterPro" id="IPR006712">
    <property type="entry name" value="HD-ZIP_N"/>
</dbReference>
<keyword evidence="3" id="KW-0371">Homeobox</keyword>
<dbReference type="EMBL" id="AP003232">
    <property type="protein sequence ID" value="BAD68165.1"/>
    <property type="molecule type" value="Genomic_DNA"/>
</dbReference>
<dbReference type="AlphaFoldDB" id="Q5VQX6"/>
<feature type="compositionally biased region" description="Low complexity" evidence="1">
    <location>
        <begin position="103"/>
        <end position="114"/>
    </location>
</feature>